<evidence type="ECO:0000313" key="3">
    <source>
        <dbReference type="EMBL" id="KAH7347859.1"/>
    </source>
</evidence>
<organism evidence="3 4">
    <name type="scientific">Plectosphaerella cucumerina</name>
    <dbReference type="NCBI Taxonomy" id="40658"/>
    <lineage>
        <taxon>Eukaryota</taxon>
        <taxon>Fungi</taxon>
        <taxon>Dikarya</taxon>
        <taxon>Ascomycota</taxon>
        <taxon>Pezizomycotina</taxon>
        <taxon>Sordariomycetes</taxon>
        <taxon>Hypocreomycetidae</taxon>
        <taxon>Glomerellales</taxon>
        <taxon>Plectosphaerellaceae</taxon>
        <taxon>Plectosphaerella</taxon>
    </lineage>
</organism>
<comment type="caution">
    <text evidence="3">The sequence shown here is derived from an EMBL/GenBank/DDBJ whole genome shotgun (WGS) entry which is preliminary data.</text>
</comment>
<protein>
    <submittedName>
        <fullName evidence="3">Uncharacterized protein</fullName>
    </submittedName>
</protein>
<proteinExistence type="predicted"/>
<evidence type="ECO:0000313" key="4">
    <source>
        <dbReference type="Proteomes" id="UP000813385"/>
    </source>
</evidence>
<sequence length="211" mass="21470">MLPIAAFSMGALLYTTGASATAAPAVTALAVLPRTVSGSDGSPLSGAECSLLQDESFDSSVSDCFSEFVTKTACQYTNNNAWIFHEAEGAELAQECICPAFQDIIDQCLRGCPRLFNTAVAQNYSDVCEGGQQQTSASPASTTAASETQTATEGETEAASTTTSTGTTTGSGAAETAQESSQASEEAENAGATLILSLSLVLGMALCAMLV</sequence>
<feature type="signal peptide" evidence="2">
    <location>
        <begin position="1"/>
        <end position="20"/>
    </location>
</feature>
<dbReference type="EMBL" id="JAGPXD010000007">
    <property type="protein sequence ID" value="KAH7347859.1"/>
    <property type="molecule type" value="Genomic_DNA"/>
</dbReference>
<keyword evidence="2" id="KW-0732">Signal</keyword>
<dbReference type="OrthoDB" id="10466375at2759"/>
<feature type="chain" id="PRO_5035461614" evidence="2">
    <location>
        <begin position="21"/>
        <end position="211"/>
    </location>
</feature>
<dbReference type="AlphaFoldDB" id="A0A8K0T531"/>
<evidence type="ECO:0000256" key="1">
    <source>
        <dbReference type="SAM" id="MobiDB-lite"/>
    </source>
</evidence>
<gene>
    <name evidence="3" type="ORF">B0T11DRAFT_343922</name>
</gene>
<feature type="region of interest" description="Disordered" evidence="1">
    <location>
        <begin position="131"/>
        <end position="185"/>
    </location>
</feature>
<reference evidence="3" key="1">
    <citation type="journal article" date="2021" name="Nat. Commun.">
        <title>Genetic determinants of endophytism in the Arabidopsis root mycobiome.</title>
        <authorList>
            <person name="Mesny F."/>
            <person name="Miyauchi S."/>
            <person name="Thiergart T."/>
            <person name="Pickel B."/>
            <person name="Atanasova L."/>
            <person name="Karlsson M."/>
            <person name="Huettel B."/>
            <person name="Barry K.W."/>
            <person name="Haridas S."/>
            <person name="Chen C."/>
            <person name="Bauer D."/>
            <person name="Andreopoulos W."/>
            <person name="Pangilinan J."/>
            <person name="LaButti K."/>
            <person name="Riley R."/>
            <person name="Lipzen A."/>
            <person name="Clum A."/>
            <person name="Drula E."/>
            <person name="Henrissat B."/>
            <person name="Kohler A."/>
            <person name="Grigoriev I.V."/>
            <person name="Martin F.M."/>
            <person name="Hacquard S."/>
        </authorList>
    </citation>
    <scope>NUCLEOTIDE SEQUENCE</scope>
    <source>
        <strain evidence="3">MPI-CAGE-AT-0016</strain>
    </source>
</reference>
<evidence type="ECO:0000256" key="2">
    <source>
        <dbReference type="SAM" id="SignalP"/>
    </source>
</evidence>
<name>A0A8K0T531_9PEZI</name>
<accession>A0A8K0T531</accession>
<keyword evidence="4" id="KW-1185">Reference proteome</keyword>
<dbReference type="Proteomes" id="UP000813385">
    <property type="component" value="Unassembled WGS sequence"/>
</dbReference>